<name>A0ABV6VIH7_9ACTN</name>
<protein>
    <submittedName>
        <fullName evidence="3">CGNR zinc finger domain-containing protein</fullName>
    </submittedName>
</protein>
<dbReference type="Pfam" id="PF07336">
    <property type="entry name" value="ABATE"/>
    <property type="match status" value="1"/>
</dbReference>
<evidence type="ECO:0000313" key="4">
    <source>
        <dbReference type="Proteomes" id="UP001592582"/>
    </source>
</evidence>
<dbReference type="EMBL" id="JBHEZX010000017">
    <property type="protein sequence ID" value="MFC1413544.1"/>
    <property type="molecule type" value="Genomic_DNA"/>
</dbReference>
<dbReference type="InterPro" id="IPR010852">
    <property type="entry name" value="ABATE"/>
</dbReference>
<evidence type="ECO:0000313" key="3">
    <source>
        <dbReference type="EMBL" id="MFC1413544.1"/>
    </source>
</evidence>
<dbReference type="PANTHER" id="PTHR35525">
    <property type="entry name" value="BLL6575 PROTEIN"/>
    <property type="match status" value="1"/>
</dbReference>
<comment type="caution">
    <text evidence="3">The sequence shown here is derived from an EMBL/GenBank/DDBJ whole genome shotgun (WGS) entry which is preliminary data.</text>
</comment>
<feature type="region of interest" description="Disordered" evidence="1">
    <location>
        <begin position="94"/>
        <end position="114"/>
    </location>
</feature>
<dbReference type="RefSeq" id="WP_380515582.1">
    <property type="nucleotide sequence ID" value="NZ_JBHEZX010000017.1"/>
</dbReference>
<accession>A0ABV6VIH7</accession>
<reference evidence="3 4" key="1">
    <citation type="submission" date="2024-09" db="EMBL/GenBank/DDBJ databases">
        <authorList>
            <person name="Lee S.D."/>
        </authorList>
    </citation>
    <scope>NUCLEOTIDE SEQUENCE [LARGE SCALE GENOMIC DNA]</scope>
    <source>
        <strain evidence="3 4">N1-1</strain>
    </source>
</reference>
<dbReference type="Gene3D" id="1.10.3300.10">
    <property type="entry name" value="Jann2411-like domain"/>
    <property type="match status" value="1"/>
</dbReference>
<keyword evidence="4" id="KW-1185">Reference proteome</keyword>
<dbReference type="InterPro" id="IPR023286">
    <property type="entry name" value="ABATE_dom_sf"/>
</dbReference>
<evidence type="ECO:0000259" key="2">
    <source>
        <dbReference type="Pfam" id="PF11706"/>
    </source>
</evidence>
<feature type="domain" description="Zinc finger CGNR" evidence="2">
    <location>
        <begin position="159"/>
        <end position="202"/>
    </location>
</feature>
<dbReference type="SUPFAM" id="SSF160904">
    <property type="entry name" value="Jann2411-like"/>
    <property type="match status" value="1"/>
</dbReference>
<dbReference type="Pfam" id="PF11706">
    <property type="entry name" value="zf-CGNR"/>
    <property type="match status" value="1"/>
</dbReference>
<dbReference type="InterPro" id="IPR021005">
    <property type="entry name" value="Znf_CGNR"/>
</dbReference>
<evidence type="ECO:0000256" key="1">
    <source>
        <dbReference type="SAM" id="MobiDB-lite"/>
    </source>
</evidence>
<dbReference type="Proteomes" id="UP001592582">
    <property type="component" value="Unassembled WGS sequence"/>
</dbReference>
<gene>
    <name evidence="3" type="ORF">ACEZDG_30215</name>
</gene>
<sequence>MAKPDAGLTGRFQLASAPAGLRLAQDLVNTAVSAKAGDPDADHLADIGTARAWLREALVRWADATGAAAVPEVELEEADLARLSEFREALRERLRASSDNAGPAPSTGPGPRERAADIRLSVMPDGRIEYQPLGVGAGAVAALVTMESLLAQTAGTLTRLKTCAHPVCGVCFYDTSPNRSRSWHDTKTCGNINNLRASRARRRSGGGDPVAAGAV</sequence>
<dbReference type="PANTHER" id="PTHR35525:SF3">
    <property type="entry name" value="BLL6575 PROTEIN"/>
    <property type="match status" value="1"/>
</dbReference>
<proteinExistence type="predicted"/>
<organism evidence="3 4">
    <name type="scientific">Streptacidiphilus alkalitolerans</name>
    <dbReference type="NCBI Taxonomy" id="3342712"/>
    <lineage>
        <taxon>Bacteria</taxon>
        <taxon>Bacillati</taxon>
        <taxon>Actinomycetota</taxon>
        <taxon>Actinomycetes</taxon>
        <taxon>Kitasatosporales</taxon>
        <taxon>Streptomycetaceae</taxon>
        <taxon>Streptacidiphilus</taxon>
    </lineage>
</organism>